<feature type="compositionally biased region" description="Basic and acidic residues" evidence="1">
    <location>
        <begin position="1"/>
        <end position="32"/>
    </location>
</feature>
<dbReference type="Proteomes" id="UP000294003">
    <property type="component" value="Unassembled WGS sequence"/>
</dbReference>
<sequence>MGQKREGTPRVRQENSPKRIKSEKVEDTKFDLRSIPPAPATGFKVKDEAESKPKFNTTGPTKHDSAQPPVTAILAPMPGLPHLPSLLFQAGPGGFDLKYTGTDTLPSGATIKVDEKDE</sequence>
<feature type="region of interest" description="Disordered" evidence="1">
    <location>
        <begin position="1"/>
        <end position="71"/>
    </location>
</feature>
<dbReference type="EMBL" id="QJNS01000151">
    <property type="protein sequence ID" value="RYO84862.1"/>
    <property type="molecule type" value="Genomic_DNA"/>
</dbReference>
<accession>A0ABY0H4U4</accession>
<comment type="caution">
    <text evidence="2">The sequence shown here is derived from an EMBL/GenBank/DDBJ whole genome shotgun (WGS) entry which is preliminary data.</text>
</comment>
<evidence type="ECO:0000256" key="1">
    <source>
        <dbReference type="SAM" id="MobiDB-lite"/>
    </source>
</evidence>
<organism evidence="2 3">
    <name type="scientific">Monosporascus cannonballus</name>
    <dbReference type="NCBI Taxonomy" id="155416"/>
    <lineage>
        <taxon>Eukaryota</taxon>
        <taxon>Fungi</taxon>
        <taxon>Dikarya</taxon>
        <taxon>Ascomycota</taxon>
        <taxon>Pezizomycotina</taxon>
        <taxon>Sordariomycetes</taxon>
        <taxon>Xylariomycetidae</taxon>
        <taxon>Xylariales</taxon>
        <taxon>Xylariales incertae sedis</taxon>
        <taxon>Monosporascus</taxon>
    </lineage>
</organism>
<gene>
    <name evidence="2" type="ORF">DL762_005443</name>
</gene>
<feature type="compositionally biased region" description="Basic and acidic residues" evidence="1">
    <location>
        <begin position="44"/>
        <end position="53"/>
    </location>
</feature>
<evidence type="ECO:0000313" key="2">
    <source>
        <dbReference type="EMBL" id="RYO84862.1"/>
    </source>
</evidence>
<protein>
    <submittedName>
        <fullName evidence="2">Uncharacterized protein</fullName>
    </submittedName>
</protein>
<evidence type="ECO:0000313" key="3">
    <source>
        <dbReference type="Proteomes" id="UP000294003"/>
    </source>
</evidence>
<proteinExistence type="predicted"/>
<keyword evidence="3" id="KW-1185">Reference proteome</keyword>
<reference evidence="2 3" key="1">
    <citation type="submission" date="2018-06" db="EMBL/GenBank/DDBJ databases">
        <title>Complete Genomes of Monosporascus.</title>
        <authorList>
            <person name="Robinson A.J."/>
            <person name="Natvig D.O."/>
        </authorList>
    </citation>
    <scope>NUCLEOTIDE SEQUENCE [LARGE SCALE GENOMIC DNA]</scope>
    <source>
        <strain evidence="2 3">CBS 609.92</strain>
    </source>
</reference>
<name>A0ABY0H4U4_9PEZI</name>